<dbReference type="NCBIfam" id="TIGR03588">
    <property type="entry name" value="PseC"/>
    <property type="match status" value="1"/>
</dbReference>
<evidence type="ECO:0000256" key="2">
    <source>
        <dbReference type="PIRSR" id="PIRSR000390-1"/>
    </source>
</evidence>
<dbReference type="eggNOG" id="COG0399">
    <property type="taxonomic scope" value="Bacteria"/>
</dbReference>
<dbReference type="InterPro" id="IPR000653">
    <property type="entry name" value="DegT/StrS_aminotransferase"/>
</dbReference>
<dbReference type="InterPro" id="IPR015421">
    <property type="entry name" value="PyrdxlP-dep_Trfase_major"/>
</dbReference>
<dbReference type="Proteomes" id="UP000004688">
    <property type="component" value="Chromosome"/>
</dbReference>
<evidence type="ECO:0000256" key="3">
    <source>
        <dbReference type="PIRSR" id="PIRSR000390-2"/>
    </source>
</evidence>
<dbReference type="OrthoDB" id="9768668at2"/>
<dbReference type="GO" id="GO:0008483">
    <property type="term" value="F:transaminase activity"/>
    <property type="evidence" value="ECO:0007669"/>
    <property type="project" value="UniProtKB-KW"/>
</dbReference>
<evidence type="ECO:0000256" key="1">
    <source>
        <dbReference type="ARBA" id="ARBA00037999"/>
    </source>
</evidence>
<dbReference type="AlphaFoldDB" id="M9RRR2"/>
<name>M9RRR2_9RHOB</name>
<dbReference type="GO" id="GO:0030170">
    <property type="term" value="F:pyridoxal phosphate binding"/>
    <property type="evidence" value="ECO:0007669"/>
    <property type="project" value="TreeGrafter"/>
</dbReference>
<dbReference type="Pfam" id="PF01041">
    <property type="entry name" value="DegT_DnrJ_EryC1"/>
    <property type="match status" value="1"/>
</dbReference>
<dbReference type="EMBL" id="CP003742">
    <property type="protein sequence ID" value="AGI74413.1"/>
    <property type="molecule type" value="Genomic_DNA"/>
</dbReference>
<accession>M9RRR2</accession>
<keyword evidence="5" id="KW-0032">Aminotransferase</keyword>
<dbReference type="InterPro" id="IPR015424">
    <property type="entry name" value="PyrdxlP-dep_Trfase"/>
</dbReference>
<keyword evidence="6" id="KW-1185">Reference proteome</keyword>
<dbReference type="GO" id="GO:0000271">
    <property type="term" value="P:polysaccharide biosynthetic process"/>
    <property type="evidence" value="ECO:0007669"/>
    <property type="project" value="TreeGrafter"/>
</dbReference>
<proteinExistence type="inferred from homology"/>
<sequence>MIPYGRQDITEEDEQAVIAVLRSDFLTQGPQVPAFEGAIAQYVNAKHAIAVNSATSALHIACMALNLGKGDVLWTVPNSFVASANVGLYCGATVDFVDITPDTYVMCPDKLEAKLKKANTEGKLPKVIVPVHFAGQSCDMRRIGSLAVRYGIKVIEDASHAIGARYLGALVGNCAYSDIAVFSFHPVKIITTAEGGMATTQNAELAHRMELSRSHGVTRDADLMQNESEGGWYYEQVAFGYNYRMTELQAALGLSQMSRLDQFVARRNALAQRYDLLLQGLDVKTPAQASDSYSSYHLYPIQVDDRARVFAELRENGIGVNVHYIPIHRQPFYAAMGFHKGDFPVAENYYDNAISIPLYAGLSDADQDTVIEKLGHATRG</sequence>
<dbReference type="InterPro" id="IPR015422">
    <property type="entry name" value="PyrdxlP-dep_Trfase_small"/>
</dbReference>
<dbReference type="PANTHER" id="PTHR30244">
    <property type="entry name" value="TRANSAMINASE"/>
    <property type="match status" value="1"/>
</dbReference>
<evidence type="ECO:0000313" key="5">
    <source>
        <dbReference type="EMBL" id="AGI74413.1"/>
    </source>
</evidence>
<keyword evidence="3 4" id="KW-0663">Pyridoxal phosphate</keyword>
<keyword evidence="5" id="KW-0808">Transferase</keyword>
<dbReference type="KEGG" id="oar:OA238_c45490"/>
<dbReference type="SUPFAM" id="SSF53383">
    <property type="entry name" value="PLP-dependent transferases"/>
    <property type="match status" value="1"/>
</dbReference>
<dbReference type="RefSeq" id="WP_015497351.1">
    <property type="nucleotide sequence ID" value="NC_020908.1"/>
</dbReference>
<feature type="modified residue" description="N6-(pyridoxal phosphate)lysine" evidence="3">
    <location>
        <position position="188"/>
    </location>
</feature>
<dbReference type="InterPro" id="IPR020026">
    <property type="entry name" value="PseC"/>
</dbReference>
<dbReference type="Gene3D" id="3.90.1150.10">
    <property type="entry name" value="Aspartate Aminotransferase, domain 1"/>
    <property type="match status" value="1"/>
</dbReference>
<dbReference type="PIRSF" id="PIRSF000390">
    <property type="entry name" value="PLP_StrS"/>
    <property type="match status" value="1"/>
</dbReference>
<dbReference type="CDD" id="cd00616">
    <property type="entry name" value="AHBA_syn"/>
    <property type="match status" value="1"/>
</dbReference>
<organism evidence="5 6">
    <name type="scientific">Octadecabacter arcticus 238</name>
    <dbReference type="NCBI Taxonomy" id="391616"/>
    <lineage>
        <taxon>Bacteria</taxon>
        <taxon>Pseudomonadati</taxon>
        <taxon>Pseudomonadota</taxon>
        <taxon>Alphaproteobacteria</taxon>
        <taxon>Rhodobacterales</taxon>
        <taxon>Roseobacteraceae</taxon>
        <taxon>Octadecabacter</taxon>
    </lineage>
</organism>
<protein>
    <submittedName>
        <fullName evidence="5">DegT/DnrJ/EryC1/StrS aminotransferase family protein</fullName>
    </submittedName>
</protein>
<dbReference type="STRING" id="391616.OA238_c45490"/>
<dbReference type="Gene3D" id="3.40.640.10">
    <property type="entry name" value="Type I PLP-dependent aspartate aminotransferase-like (Major domain)"/>
    <property type="match status" value="1"/>
</dbReference>
<feature type="active site" description="Proton acceptor" evidence="2">
    <location>
        <position position="188"/>
    </location>
</feature>
<comment type="similarity">
    <text evidence="1 4">Belongs to the DegT/DnrJ/EryC1 family.</text>
</comment>
<evidence type="ECO:0000256" key="4">
    <source>
        <dbReference type="RuleBase" id="RU004508"/>
    </source>
</evidence>
<dbReference type="PANTHER" id="PTHR30244:SF34">
    <property type="entry name" value="DTDP-4-AMINO-4,6-DIDEOXYGALACTOSE TRANSAMINASE"/>
    <property type="match status" value="1"/>
</dbReference>
<evidence type="ECO:0000313" key="6">
    <source>
        <dbReference type="Proteomes" id="UP000004688"/>
    </source>
</evidence>
<gene>
    <name evidence="5" type="ORF">OA238_c45490</name>
</gene>
<reference evidence="5 6" key="1">
    <citation type="journal article" date="2013" name="PLoS ONE">
        <title>Poles Apart: Arctic and Antarctic Octadecabacter strains Share High Genome Plasticity and a New Type of Xanthorhodopsin.</title>
        <authorList>
            <person name="Vollmers J."/>
            <person name="Voget S."/>
            <person name="Dietrich S."/>
            <person name="Gollnow K."/>
            <person name="Smits M."/>
            <person name="Meyer K."/>
            <person name="Brinkhoff T."/>
            <person name="Simon M."/>
            <person name="Daniel R."/>
        </authorList>
    </citation>
    <scope>NUCLEOTIDE SEQUENCE [LARGE SCALE GENOMIC DNA]</scope>
    <source>
        <strain evidence="5 6">238</strain>
    </source>
</reference>
<dbReference type="HOGENOM" id="CLU_033332_0_3_5"/>